<keyword evidence="4" id="KW-0676">Redox-active center</keyword>
<reference evidence="7 8" key="1">
    <citation type="journal article" date="2010" name="Stand. Genomic Sci.">
        <title>Complete genome sequence of Acetohalobium arabaticum type strain (Z-7288).</title>
        <authorList>
            <person name="Sikorski J."/>
            <person name="Lapidus A."/>
            <person name="Chertkov O."/>
            <person name="Lucas S."/>
            <person name="Copeland A."/>
            <person name="Glavina Del Rio T."/>
            <person name="Nolan M."/>
            <person name="Tice H."/>
            <person name="Cheng J.F."/>
            <person name="Han C."/>
            <person name="Brambilla E."/>
            <person name="Pitluck S."/>
            <person name="Liolios K."/>
            <person name="Ivanova N."/>
            <person name="Mavromatis K."/>
            <person name="Mikhailova N."/>
            <person name="Pati A."/>
            <person name="Bruce D."/>
            <person name="Detter C."/>
            <person name="Tapia R."/>
            <person name="Goodwin L."/>
            <person name="Chen A."/>
            <person name="Palaniappan K."/>
            <person name="Land M."/>
            <person name="Hauser L."/>
            <person name="Chang Y.J."/>
            <person name="Jeffries C.D."/>
            <person name="Rohde M."/>
            <person name="Goker M."/>
            <person name="Spring S."/>
            <person name="Woyke T."/>
            <person name="Bristow J."/>
            <person name="Eisen J.A."/>
            <person name="Markowitz V."/>
            <person name="Hugenholtz P."/>
            <person name="Kyrpides N.C."/>
            <person name="Klenk H.P."/>
        </authorList>
    </citation>
    <scope>NUCLEOTIDE SEQUENCE [LARGE SCALE GENOMIC DNA]</scope>
    <source>
        <strain evidence="8">ATCC 49924 / DSM 5501 / Z-7288</strain>
    </source>
</reference>
<dbReference type="EC" id="1.8.1.9" evidence="4"/>
<dbReference type="NCBIfam" id="TIGR01292">
    <property type="entry name" value="TRX_reduct"/>
    <property type="match status" value="1"/>
</dbReference>
<feature type="domain" description="Thioredoxin" evidence="5">
    <location>
        <begin position="308"/>
        <end position="397"/>
    </location>
</feature>
<evidence type="ECO:0000313" key="8">
    <source>
        <dbReference type="Proteomes" id="UP000001661"/>
    </source>
</evidence>
<evidence type="ECO:0000256" key="3">
    <source>
        <dbReference type="ARBA" id="ARBA00023002"/>
    </source>
</evidence>
<dbReference type="eggNOG" id="COG0492">
    <property type="taxonomic scope" value="Bacteria"/>
</dbReference>
<dbReference type="PRINTS" id="PR00469">
    <property type="entry name" value="PNDRDTASEII"/>
</dbReference>
<evidence type="ECO:0000256" key="4">
    <source>
        <dbReference type="RuleBase" id="RU003880"/>
    </source>
</evidence>
<proteinExistence type="inferred from homology"/>
<comment type="similarity">
    <text evidence="1 4">Belongs to the class-II pyridine nucleotide-disulfide oxidoreductase family.</text>
</comment>
<dbReference type="EMBL" id="CP002105">
    <property type="protein sequence ID" value="ADL13761.1"/>
    <property type="molecule type" value="Genomic_DNA"/>
</dbReference>
<dbReference type="GO" id="GO:0005737">
    <property type="term" value="C:cytoplasm"/>
    <property type="evidence" value="ECO:0007669"/>
    <property type="project" value="InterPro"/>
</dbReference>
<name>D9QUG0_ACEAZ</name>
<accession>D9QUG0</accession>
<dbReference type="InterPro" id="IPR036249">
    <property type="entry name" value="Thioredoxin-like_sf"/>
</dbReference>
<dbReference type="InterPro" id="IPR036188">
    <property type="entry name" value="FAD/NAD-bd_sf"/>
</dbReference>
<dbReference type="Proteomes" id="UP000001661">
    <property type="component" value="Chromosome"/>
</dbReference>
<dbReference type="Pfam" id="PF07992">
    <property type="entry name" value="Pyr_redox_2"/>
    <property type="match status" value="1"/>
</dbReference>
<dbReference type="KEGG" id="aar:Acear_2276"/>
<dbReference type="Gene3D" id="3.40.30.10">
    <property type="entry name" value="Glutaredoxin"/>
    <property type="match status" value="1"/>
</dbReference>
<dbReference type="HOGENOM" id="CLU_031864_5_3_9"/>
<dbReference type="CDD" id="cd02947">
    <property type="entry name" value="TRX_family"/>
    <property type="match status" value="1"/>
</dbReference>
<dbReference type="InterPro" id="IPR013766">
    <property type="entry name" value="Thioredoxin_domain"/>
</dbReference>
<dbReference type="InterPro" id="IPR050097">
    <property type="entry name" value="Ferredoxin-NADP_redctase_2"/>
</dbReference>
<sequence length="401" mass="43957">MSKIYDVLIVGGGPAGLAAGLYASRSKLDTLLLETNSQVGGQVSTYHEMENYPGALDTSAPELMENFREHAEEFGTEIKQAEVEEIKPDGFIKTVSTKDGTEYKAKSVIVATGAEPRRLGVPGEDEFKGKGVSYCATCDADFFVDLEVVVVGNGNSAIEEALYLTKFASKVTVVVIHDEGTMDADKIYQERAYANDKIEFVWNSTLEEAKGDGLVDTAVLKNIKTGEKTDFSCDGIFIFIGRVPRTDFLEGTVELTDNGYLKTDDKLETNVPGVYAAGDVREKFLRQVVTAAADGATTATAAGGYIEEEEYWQKNVVEAEEDVLVAFWSPTNDESMEMTNKLENMDLEAQGAKLVKIDTYKNTRISNRYDVTEVPTLLKLQDGEVTDKIAQPTESEIEELV</sequence>
<comment type="cofactor">
    <cofactor evidence="4">
        <name>FAD</name>
        <dbReference type="ChEBI" id="CHEBI:57692"/>
    </cofactor>
</comment>
<dbReference type="InterPro" id="IPR005982">
    <property type="entry name" value="Thioredox_Rdtase"/>
</dbReference>
<protein>
    <recommendedName>
        <fullName evidence="4">Thioredoxin reductase</fullName>
        <ecNumber evidence="4">1.8.1.9</ecNumber>
    </recommendedName>
</protein>
<evidence type="ECO:0000259" key="5">
    <source>
        <dbReference type="Pfam" id="PF00085"/>
    </source>
</evidence>
<evidence type="ECO:0000313" key="7">
    <source>
        <dbReference type="EMBL" id="ADL13761.1"/>
    </source>
</evidence>
<evidence type="ECO:0000259" key="6">
    <source>
        <dbReference type="Pfam" id="PF07992"/>
    </source>
</evidence>
<gene>
    <name evidence="7" type="ordered locus">Acear_2276</name>
</gene>
<dbReference type="AlphaFoldDB" id="D9QUG0"/>
<dbReference type="STRING" id="574087.Acear_2276"/>
<organism evidence="7 8">
    <name type="scientific">Acetohalobium arabaticum (strain ATCC 49924 / DSM 5501 / Z-7288)</name>
    <dbReference type="NCBI Taxonomy" id="574087"/>
    <lineage>
        <taxon>Bacteria</taxon>
        <taxon>Bacillati</taxon>
        <taxon>Bacillota</taxon>
        <taxon>Clostridia</taxon>
        <taxon>Halanaerobiales</taxon>
        <taxon>Halobacteroidaceae</taxon>
        <taxon>Acetohalobium</taxon>
    </lineage>
</organism>
<dbReference type="InterPro" id="IPR023753">
    <property type="entry name" value="FAD/NAD-binding_dom"/>
</dbReference>
<dbReference type="Gene3D" id="3.50.50.60">
    <property type="entry name" value="FAD/NAD(P)-binding domain"/>
    <property type="match status" value="2"/>
</dbReference>
<comment type="subunit">
    <text evidence="4">Homodimer.</text>
</comment>
<comment type="catalytic activity">
    <reaction evidence="4">
        <text>[thioredoxin]-dithiol + NADP(+) = [thioredoxin]-disulfide + NADPH + H(+)</text>
        <dbReference type="Rhea" id="RHEA:20345"/>
        <dbReference type="Rhea" id="RHEA-COMP:10698"/>
        <dbReference type="Rhea" id="RHEA-COMP:10700"/>
        <dbReference type="ChEBI" id="CHEBI:15378"/>
        <dbReference type="ChEBI" id="CHEBI:29950"/>
        <dbReference type="ChEBI" id="CHEBI:50058"/>
        <dbReference type="ChEBI" id="CHEBI:57783"/>
        <dbReference type="ChEBI" id="CHEBI:58349"/>
        <dbReference type="EC" id="1.8.1.9"/>
    </reaction>
</comment>
<dbReference type="SUPFAM" id="SSF52833">
    <property type="entry name" value="Thioredoxin-like"/>
    <property type="match status" value="1"/>
</dbReference>
<dbReference type="SUPFAM" id="SSF51905">
    <property type="entry name" value="FAD/NAD(P)-binding domain"/>
    <property type="match status" value="1"/>
</dbReference>
<dbReference type="OrthoDB" id="9806179at2"/>
<keyword evidence="8" id="KW-1185">Reference proteome</keyword>
<keyword evidence="3 4" id="KW-0560">Oxidoreductase</keyword>
<dbReference type="PRINTS" id="PR00368">
    <property type="entry name" value="FADPNR"/>
</dbReference>
<keyword evidence="2 4" id="KW-0285">Flavoprotein</keyword>
<dbReference type="GO" id="GO:0004791">
    <property type="term" value="F:thioredoxin-disulfide reductase (NADPH) activity"/>
    <property type="evidence" value="ECO:0007669"/>
    <property type="project" value="UniProtKB-UniRule"/>
</dbReference>
<evidence type="ECO:0000256" key="1">
    <source>
        <dbReference type="ARBA" id="ARBA00009333"/>
    </source>
</evidence>
<dbReference type="GO" id="GO:0019430">
    <property type="term" value="P:removal of superoxide radicals"/>
    <property type="evidence" value="ECO:0007669"/>
    <property type="project" value="UniProtKB-UniRule"/>
</dbReference>
<evidence type="ECO:0000256" key="2">
    <source>
        <dbReference type="ARBA" id="ARBA00022630"/>
    </source>
</evidence>
<dbReference type="RefSeq" id="WP_013279202.1">
    <property type="nucleotide sequence ID" value="NC_014378.1"/>
</dbReference>
<keyword evidence="4" id="KW-0274">FAD</keyword>
<feature type="domain" description="FAD/NAD(P)-binding" evidence="6">
    <location>
        <begin position="5"/>
        <end position="295"/>
    </location>
</feature>
<dbReference type="Pfam" id="PF00085">
    <property type="entry name" value="Thioredoxin"/>
    <property type="match status" value="1"/>
</dbReference>
<dbReference type="PANTHER" id="PTHR48105">
    <property type="entry name" value="THIOREDOXIN REDUCTASE 1-RELATED-RELATED"/>
    <property type="match status" value="1"/>
</dbReference>